<accession>A0A3M7Q6Q3</accession>
<organism evidence="1 2">
    <name type="scientific">Brachionus plicatilis</name>
    <name type="common">Marine rotifer</name>
    <name type="synonym">Brachionus muelleri</name>
    <dbReference type="NCBI Taxonomy" id="10195"/>
    <lineage>
        <taxon>Eukaryota</taxon>
        <taxon>Metazoa</taxon>
        <taxon>Spiralia</taxon>
        <taxon>Gnathifera</taxon>
        <taxon>Rotifera</taxon>
        <taxon>Eurotatoria</taxon>
        <taxon>Monogononta</taxon>
        <taxon>Pseudotrocha</taxon>
        <taxon>Ploima</taxon>
        <taxon>Brachionidae</taxon>
        <taxon>Brachionus</taxon>
    </lineage>
</organism>
<keyword evidence="2" id="KW-1185">Reference proteome</keyword>
<comment type="caution">
    <text evidence="1">The sequence shown here is derived from an EMBL/GenBank/DDBJ whole genome shotgun (WGS) entry which is preliminary data.</text>
</comment>
<dbReference type="Proteomes" id="UP000276133">
    <property type="component" value="Unassembled WGS sequence"/>
</dbReference>
<dbReference type="AlphaFoldDB" id="A0A3M7Q6Q3"/>
<proteinExistence type="predicted"/>
<sequence length="85" mass="10001">MIINDIITSFSLNASLFFFDIFYNSNSYFLWLVGCFDHPTSSRANSPNLNLKNKKLQKIYFIFCDSVATIKLKIYKRYFSTFISN</sequence>
<reference evidence="1 2" key="1">
    <citation type="journal article" date="2018" name="Sci. Rep.">
        <title>Genomic signatures of local adaptation to the degree of environmental predictability in rotifers.</title>
        <authorList>
            <person name="Franch-Gras L."/>
            <person name="Hahn C."/>
            <person name="Garcia-Roger E.M."/>
            <person name="Carmona M.J."/>
            <person name="Serra M."/>
            <person name="Gomez A."/>
        </authorList>
    </citation>
    <scope>NUCLEOTIDE SEQUENCE [LARGE SCALE GENOMIC DNA]</scope>
    <source>
        <strain evidence="1">HYR1</strain>
    </source>
</reference>
<protein>
    <submittedName>
        <fullName evidence="1">Uncharacterized protein</fullName>
    </submittedName>
</protein>
<evidence type="ECO:0000313" key="1">
    <source>
        <dbReference type="EMBL" id="RNA06628.1"/>
    </source>
</evidence>
<dbReference type="EMBL" id="REGN01007327">
    <property type="protein sequence ID" value="RNA06628.1"/>
    <property type="molecule type" value="Genomic_DNA"/>
</dbReference>
<evidence type="ECO:0000313" key="2">
    <source>
        <dbReference type="Proteomes" id="UP000276133"/>
    </source>
</evidence>
<name>A0A3M7Q6Q3_BRAPC</name>
<gene>
    <name evidence="1" type="ORF">BpHYR1_045548</name>
</gene>